<keyword evidence="2" id="KW-1185">Reference proteome</keyword>
<evidence type="ECO:0000313" key="2">
    <source>
        <dbReference type="Proteomes" id="UP000076715"/>
    </source>
</evidence>
<dbReference type="STRING" id="1642818.AWE51_22105"/>
<reference evidence="1" key="1">
    <citation type="submission" date="2016-01" db="EMBL/GenBank/DDBJ databases">
        <title>The draft genome sequence of Aquimarina sp. RZW4-3-2.</title>
        <authorList>
            <person name="Wang Y."/>
        </authorList>
    </citation>
    <scope>NUCLEOTIDE SEQUENCE [LARGE SCALE GENOMIC DNA]</scope>
    <source>
        <strain evidence="1">RZW4-3-2</strain>
    </source>
</reference>
<evidence type="ECO:0000313" key="1">
    <source>
        <dbReference type="EMBL" id="KZS41399.1"/>
    </source>
</evidence>
<protein>
    <submittedName>
        <fullName evidence="1">Uncharacterized protein</fullName>
    </submittedName>
</protein>
<name>A0A162CUV3_9FLAO</name>
<organism evidence="1 2">
    <name type="scientific">Aquimarina aggregata</name>
    <dbReference type="NCBI Taxonomy" id="1642818"/>
    <lineage>
        <taxon>Bacteria</taxon>
        <taxon>Pseudomonadati</taxon>
        <taxon>Bacteroidota</taxon>
        <taxon>Flavobacteriia</taxon>
        <taxon>Flavobacteriales</taxon>
        <taxon>Flavobacteriaceae</taxon>
        <taxon>Aquimarina</taxon>
    </lineage>
</organism>
<accession>A0A162CUV3</accession>
<proteinExistence type="predicted"/>
<dbReference type="Proteomes" id="UP000076715">
    <property type="component" value="Unassembled WGS sequence"/>
</dbReference>
<sequence length="163" mass="18462">MNTLRTVGTIIGSLFLFMIHIQCASGQQLDMKNPLPIKEAYFQKILSGVKGGANGFLIAIELKDTSGINLKYAYFKGKKVKLAPESTNKIVYIGHYMYPRQINDLIMSSDPKEEFKNKPPGITEKIPFALKEGECVIEYTKDNKQEIFKLDNLPEKPLKNFPM</sequence>
<dbReference type="RefSeq" id="WP_066312230.1">
    <property type="nucleotide sequence ID" value="NZ_LQRT01000005.1"/>
</dbReference>
<dbReference type="EMBL" id="LQRT01000005">
    <property type="protein sequence ID" value="KZS41399.1"/>
    <property type="molecule type" value="Genomic_DNA"/>
</dbReference>
<dbReference type="OrthoDB" id="1364277at2"/>
<comment type="caution">
    <text evidence="1">The sequence shown here is derived from an EMBL/GenBank/DDBJ whole genome shotgun (WGS) entry which is preliminary data.</text>
</comment>
<dbReference type="AlphaFoldDB" id="A0A162CUV3"/>
<gene>
    <name evidence="1" type="ORF">AWE51_22105</name>
</gene>